<evidence type="ECO:0000256" key="6">
    <source>
        <dbReference type="ARBA" id="ARBA00022840"/>
    </source>
</evidence>
<evidence type="ECO:0000256" key="2">
    <source>
        <dbReference type="ARBA" id="ARBA00007127"/>
    </source>
</evidence>
<dbReference type="Pfam" id="PF03219">
    <property type="entry name" value="TLC"/>
    <property type="match status" value="1"/>
</dbReference>
<gene>
    <name evidence="10" type="primary">ntt9</name>
    <name evidence="10" type="ORF">CSEC_1952</name>
</gene>
<evidence type="ECO:0000313" key="10">
    <source>
        <dbReference type="EMBL" id="CDR34759.1"/>
    </source>
</evidence>
<evidence type="ECO:0000256" key="4">
    <source>
        <dbReference type="ARBA" id="ARBA00022692"/>
    </source>
</evidence>
<evidence type="ECO:0000256" key="9">
    <source>
        <dbReference type="RuleBase" id="RU363121"/>
    </source>
</evidence>
<dbReference type="GO" id="GO:0005524">
    <property type="term" value="F:ATP binding"/>
    <property type="evidence" value="ECO:0007669"/>
    <property type="project" value="UniProtKB-KW"/>
</dbReference>
<evidence type="ECO:0000256" key="7">
    <source>
        <dbReference type="ARBA" id="ARBA00022989"/>
    </source>
</evidence>
<protein>
    <recommendedName>
        <fullName evidence="9">ADP,ATP carrier protein</fullName>
    </recommendedName>
</protein>
<dbReference type="InterPro" id="IPR004667">
    <property type="entry name" value="ADP_ATP_car_bac_type"/>
</dbReference>
<feature type="transmembrane region" description="Helical" evidence="9">
    <location>
        <begin position="358"/>
        <end position="380"/>
    </location>
</feature>
<proteinExistence type="inferred from homology"/>
<name>A0A090E264_9BACT</name>
<dbReference type="GO" id="GO:0005471">
    <property type="term" value="F:ATP:ADP antiporter activity"/>
    <property type="evidence" value="ECO:0007669"/>
    <property type="project" value="InterPro"/>
</dbReference>
<keyword evidence="5 9" id="KW-0547">Nucleotide-binding</keyword>
<dbReference type="PANTHER" id="PTHR31187">
    <property type="match status" value="1"/>
</dbReference>
<dbReference type="Proteomes" id="UP000031552">
    <property type="component" value="Unassembled WGS sequence"/>
</dbReference>
<feature type="transmembrane region" description="Helical" evidence="9">
    <location>
        <begin position="460"/>
        <end position="485"/>
    </location>
</feature>
<comment type="subcellular location">
    <subcellularLocation>
        <location evidence="1 9">Membrane</location>
        <topology evidence="1 9">Multi-pass membrane protein</topology>
    </subcellularLocation>
</comment>
<feature type="transmembrane region" description="Helical" evidence="9">
    <location>
        <begin position="227"/>
        <end position="248"/>
    </location>
</feature>
<feature type="transmembrane region" description="Helical" evidence="9">
    <location>
        <begin position="95"/>
        <end position="115"/>
    </location>
</feature>
<reference evidence="10" key="2">
    <citation type="submission" date="2014-09" db="EMBL/GenBank/DDBJ databases">
        <title>Criblamydia sequanensis harbors a mega-plasmid encoding arsenite resistance.</title>
        <authorList>
            <person name="Bertelli C."/>
            <person name="Goesmann A."/>
            <person name="Greub G."/>
        </authorList>
    </citation>
    <scope>NUCLEOTIDE SEQUENCE [LARGE SCALE GENOMIC DNA]</scope>
    <source>
        <strain evidence="10">CRIB-18</strain>
    </source>
</reference>
<keyword evidence="3 9" id="KW-0813">Transport</keyword>
<keyword evidence="6 9" id="KW-0067">ATP-binding</keyword>
<feature type="transmembrane region" description="Helical" evidence="9">
    <location>
        <begin position="65"/>
        <end position="83"/>
    </location>
</feature>
<feature type="transmembrane region" description="Helical" evidence="9">
    <location>
        <begin position="185"/>
        <end position="207"/>
    </location>
</feature>
<evidence type="ECO:0000256" key="1">
    <source>
        <dbReference type="ARBA" id="ARBA00004141"/>
    </source>
</evidence>
<dbReference type="AlphaFoldDB" id="A0A090E264"/>
<organism evidence="10 11">
    <name type="scientific">Candidatus Criblamydia sequanensis CRIB-18</name>
    <dbReference type="NCBI Taxonomy" id="1437425"/>
    <lineage>
        <taxon>Bacteria</taxon>
        <taxon>Pseudomonadati</taxon>
        <taxon>Chlamydiota</taxon>
        <taxon>Chlamydiia</taxon>
        <taxon>Parachlamydiales</taxon>
        <taxon>Candidatus Criblamydiaceae</taxon>
        <taxon>Candidatus Criblamydia</taxon>
    </lineage>
</organism>
<keyword evidence="7 9" id="KW-1133">Transmembrane helix</keyword>
<comment type="similarity">
    <text evidence="2 9">Belongs to the ADP/ATP translocase tlc family.</text>
</comment>
<comment type="caution">
    <text evidence="10">The sequence shown here is derived from an EMBL/GenBank/DDBJ whole genome shotgun (WGS) entry which is preliminary data.</text>
</comment>
<dbReference type="STRING" id="1437425.CSEC_1952"/>
<reference evidence="10" key="1">
    <citation type="submission" date="2013-12" db="EMBL/GenBank/DDBJ databases">
        <authorList>
            <person name="Linke B."/>
        </authorList>
    </citation>
    <scope>NUCLEOTIDE SEQUENCE [LARGE SCALE GENOMIC DNA]</scope>
    <source>
        <strain evidence="10">CRIB-18</strain>
    </source>
</reference>
<sequence length="516" mass="57815">MKATETAQEFGKWRSFLWPIHNYELRKLIPLLAIFFLITFDYNVLRTMKDAVVVTAKSSGAEVIPFIKVWVMFPASILITFLFTRLSNKMKLEYVFYIMMSLFLAYYFIFTFIIYPAKDSLHPNQTADQLQAILPLGLKGFIAMYRNWTCTTFYVMSELWSNIILSMLFWGFANQVTRLGEAARFYGLFGVGANFSGVVAGYASVIICSQEYNPNLPFGKDAWEQSMMILVGLVILSGILAMLLFRWFNKQVLTDPLFAEPGMLGQDVKVRGKISMRASIRYLWNSSYLVYIALIVIAYNIVINFVEVLWKHEVHALFPDPKDYNLYMNHVSTIIGAIATFTALFISGNSIRKLGWSFTALLTPVILFISSIGFFGSFFLKEFSPATLIGMGFSPLALVVFFGSMQNILSRGAKYTVFDATREMAFVPLSAESKIKGKAVVDGLCSRLGKSGGSVIYQTLLILFSTITASAPIVSVFLFIVIAIWGGATYLLGKEFALLTGSGERGALKQPKEQTA</sequence>
<keyword evidence="11" id="KW-1185">Reference proteome</keyword>
<dbReference type="NCBIfam" id="TIGR00769">
    <property type="entry name" value="AAA"/>
    <property type="match status" value="1"/>
</dbReference>
<accession>A0A090E264</accession>
<feature type="transmembrane region" description="Helical" evidence="9">
    <location>
        <begin position="326"/>
        <end position="346"/>
    </location>
</feature>
<evidence type="ECO:0000256" key="5">
    <source>
        <dbReference type="ARBA" id="ARBA00022741"/>
    </source>
</evidence>
<keyword evidence="8 9" id="KW-0472">Membrane</keyword>
<dbReference type="OrthoDB" id="19736at2"/>
<dbReference type="PANTHER" id="PTHR31187:SF1">
    <property type="entry name" value="ADP,ATP CARRIER PROTEIN 1"/>
    <property type="match status" value="1"/>
</dbReference>
<dbReference type="GO" id="GO:0016020">
    <property type="term" value="C:membrane"/>
    <property type="evidence" value="ECO:0007669"/>
    <property type="project" value="UniProtKB-SubCell"/>
</dbReference>
<feature type="transmembrane region" description="Helical" evidence="9">
    <location>
        <begin position="282"/>
        <end position="306"/>
    </location>
</feature>
<dbReference type="EMBL" id="CCEJ010000009">
    <property type="protein sequence ID" value="CDR34759.1"/>
    <property type="molecule type" value="Genomic_DNA"/>
</dbReference>
<feature type="transmembrane region" description="Helical" evidence="9">
    <location>
        <begin position="386"/>
        <end position="405"/>
    </location>
</feature>
<evidence type="ECO:0000256" key="3">
    <source>
        <dbReference type="ARBA" id="ARBA00022448"/>
    </source>
</evidence>
<dbReference type="RefSeq" id="WP_041018292.1">
    <property type="nucleotide sequence ID" value="NZ_CCEJ010000009.1"/>
</dbReference>
<keyword evidence="4 9" id="KW-0812">Transmembrane</keyword>
<evidence type="ECO:0000256" key="8">
    <source>
        <dbReference type="ARBA" id="ARBA00023136"/>
    </source>
</evidence>
<dbReference type="eggNOG" id="COG3202">
    <property type="taxonomic scope" value="Bacteria"/>
</dbReference>
<evidence type="ECO:0000313" key="11">
    <source>
        <dbReference type="Proteomes" id="UP000031552"/>
    </source>
</evidence>
<feature type="transmembrane region" description="Helical" evidence="9">
    <location>
        <begin position="153"/>
        <end position="173"/>
    </location>
</feature>
<feature type="transmembrane region" description="Helical" evidence="9">
    <location>
        <begin position="28"/>
        <end position="45"/>
    </location>
</feature>